<dbReference type="EMBL" id="JAGSOY010000130">
    <property type="protein sequence ID" value="MBU2713990.1"/>
    <property type="molecule type" value="Genomic_DNA"/>
</dbReference>
<sequence length="293" mass="34553">MEESVWVDFFDKGVIDEKKIKESIERNKYYQDINTENWVKLWHYHNLTDLEFEELLAVVGQELIEYKYTNHQVVKHLAGLFIRFSDIAFISENKTSILDTFKNYVNYLFDNDHLPSELNGCIFDFDNESWGGLGFAGRDISEFDQFVKYLDEKIEEYKVKCLPNAAKELLEIMESDVMLFTRKLILCNDGENIYYQTPILKNIEPEEFVTKLLSLSGQNFRQVGYMFKKRYSYREFHSNLIYELDWLKQVETLLEQKRSDAIGKLSGYRIGLFVDGYLKTAIDALEQGSKQSI</sequence>
<name>A0ABS5ZJ81_9GAMM</name>
<protein>
    <submittedName>
        <fullName evidence="1">Uncharacterized protein</fullName>
    </submittedName>
</protein>
<reference evidence="1 2" key="1">
    <citation type="submission" date="2021-04" db="EMBL/GenBank/DDBJ databases">
        <authorList>
            <person name="Pira H."/>
            <person name="Risdian C."/>
            <person name="Wink J."/>
        </authorList>
    </citation>
    <scope>NUCLEOTIDE SEQUENCE [LARGE SCALE GENOMIC DNA]</scope>
    <source>
        <strain evidence="1 2">WH53</strain>
    </source>
</reference>
<evidence type="ECO:0000313" key="2">
    <source>
        <dbReference type="Proteomes" id="UP000690515"/>
    </source>
</evidence>
<accession>A0ABS5ZJ81</accession>
<organism evidence="1 2">
    <name type="scientific">Zooshikella harenae</name>
    <dbReference type="NCBI Taxonomy" id="2827238"/>
    <lineage>
        <taxon>Bacteria</taxon>
        <taxon>Pseudomonadati</taxon>
        <taxon>Pseudomonadota</taxon>
        <taxon>Gammaproteobacteria</taxon>
        <taxon>Oceanospirillales</taxon>
        <taxon>Zooshikellaceae</taxon>
        <taxon>Zooshikella</taxon>
    </lineage>
</organism>
<evidence type="ECO:0000313" key="1">
    <source>
        <dbReference type="EMBL" id="MBU2713990.1"/>
    </source>
</evidence>
<dbReference type="Proteomes" id="UP000690515">
    <property type="component" value="Unassembled WGS sequence"/>
</dbReference>
<dbReference type="RefSeq" id="WP_215822266.1">
    <property type="nucleotide sequence ID" value="NZ_JAGSOY010000130.1"/>
</dbReference>
<keyword evidence="2" id="KW-1185">Reference proteome</keyword>
<proteinExistence type="predicted"/>
<comment type="caution">
    <text evidence="1">The sequence shown here is derived from an EMBL/GenBank/DDBJ whole genome shotgun (WGS) entry which is preliminary data.</text>
</comment>
<gene>
    <name evidence="1" type="ORF">KCG35_23320</name>
</gene>